<dbReference type="GO" id="GO:0075512">
    <property type="term" value="P:clathrin-dependent endocytosis of virus by host cell"/>
    <property type="evidence" value="ECO:0007669"/>
    <property type="project" value="UniProtKB-UniRule"/>
</dbReference>
<organism evidence="36">
    <name type="scientific">Human immunodeficiency virus type 1</name>
    <name type="common">HIV-1</name>
    <dbReference type="NCBI Taxonomy" id="11676"/>
    <lineage>
        <taxon>Viruses</taxon>
        <taxon>Riboviria</taxon>
        <taxon>Pararnavirae</taxon>
        <taxon>Artverviricota</taxon>
        <taxon>Revtraviricetes</taxon>
        <taxon>Ortervirales</taxon>
        <taxon>Retroviridae</taxon>
        <taxon>Orthoretrovirinae</taxon>
        <taxon>Lentivirus</taxon>
        <taxon>Lentivirus humimdef1</taxon>
    </lineage>
</organism>
<evidence type="ECO:0000256" key="7">
    <source>
        <dbReference type="ARBA" id="ARBA00022506"/>
    </source>
</evidence>
<dbReference type="GO" id="GO:0039654">
    <property type="term" value="P:fusion of virus membrane with host endosome membrane"/>
    <property type="evidence" value="ECO:0007669"/>
    <property type="project" value="UniProtKB-UniRule"/>
</dbReference>
<evidence type="ECO:0000256" key="31">
    <source>
        <dbReference type="ARBA" id="ARBA00023296"/>
    </source>
</evidence>
<evidence type="ECO:0000256" key="17">
    <source>
        <dbReference type="ARBA" id="ARBA00022804"/>
    </source>
</evidence>
<evidence type="ECO:0000259" key="35">
    <source>
        <dbReference type="Pfam" id="PF00517"/>
    </source>
</evidence>
<dbReference type="GO" id="GO:0044175">
    <property type="term" value="C:host cell endosome membrane"/>
    <property type="evidence" value="ECO:0007669"/>
    <property type="project" value="UniProtKB-SubCell"/>
</dbReference>
<evidence type="ECO:0000256" key="26">
    <source>
        <dbReference type="ARBA" id="ARBA00023139"/>
    </source>
</evidence>
<evidence type="ECO:0000256" key="25">
    <source>
        <dbReference type="ARBA" id="ARBA00023136"/>
    </source>
</evidence>
<feature type="disulfide bond" evidence="32">
    <location>
        <begin position="53"/>
        <end position="73"/>
    </location>
</feature>
<comment type="similarity">
    <text evidence="32">Belongs to the HIV-1 env protein family.</text>
</comment>
<dbReference type="GO" id="GO:0016020">
    <property type="term" value="C:membrane"/>
    <property type="evidence" value="ECO:0007669"/>
    <property type="project" value="UniProtKB-UniRule"/>
</dbReference>
<feature type="domain" description="Human immunodeficiency virus 1 envelope glycoprotein Gp120" evidence="34">
    <location>
        <begin position="33"/>
        <end position="134"/>
    </location>
</feature>
<evidence type="ECO:0000256" key="9">
    <source>
        <dbReference type="ARBA" id="ARBA00022511"/>
    </source>
</evidence>
<comment type="miscellaneous">
    <text evidence="32">HIV-1 lineages are divided in three main groups, M (for Major), O (for Outlier), and N (for New, or Non-M, Non-O). The vast majority of strains found worldwide belong to the group M. Group O seems to be endemic to and largely confined to Cameroon and neighboring countries in West Central Africa, where these viruses represent a small minority of HIV-1 strains. The group N is represented by a limited number of isolates from Cameroonian persons. The group M is further subdivided in 9 clades or subtypes (A to D, F to H, J and K).</text>
</comment>
<comment type="subcellular location">
    <molecule>Transmembrane protein gp41</molecule>
    <subcellularLocation>
        <location evidence="32">Virion membrane</location>
        <topology evidence="32">Single-pass type I membrane protein</topology>
    </subcellularLocation>
    <subcellularLocation>
        <location evidence="32">Host cell membrane</location>
        <topology evidence="32">Single-pass type I membrane protein</topology>
    </subcellularLocation>
    <subcellularLocation>
        <location evidence="32">Host endosome membrane</location>
        <topology evidence="32">Single-pass type I membrane protein</topology>
    </subcellularLocation>
    <text evidence="32">It is probably concentrated at the site of budding and incorporated into the virions possibly by contacts between the cytoplasmic tail of Env and the N-terminus of Gag.</text>
</comment>
<comment type="function">
    <text evidence="32">Envelope glycoprotein gp160: Oligomerizes in the host endoplasmic reticulum into predominantly trimers. In a second time, gp160 transits in the host Golgi, where glycosylation is completed. The precursor is then proteolytically cleaved in the trans-Golgi and thereby activated by cellular furin or furin-like proteases to produce gp120 and gp41.</text>
</comment>
<gene>
    <name evidence="32 36" type="primary">env</name>
</gene>
<dbReference type="FunFam" id="1.10.287.210:FF:000001">
    <property type="entry name" value="Envelope glycoprotein gp160"/>
    <property type="match status" value="1"/>
</dbReference>
<feature type="region of interest" description="Immunosuppression" evidence="32">
    <location>
        <begin position="548"/>
        <end position="566"/>
    </location>
</feature>
<keyword evidence="25 32" id="KW-0472">Membrane</keyword>
<feature type="short sequence motif" description="Di-leucine internalization motif" evidence="32">
    <location>
        <begin position="836"/>
        <end position="837"/>
    </location>
</feature>
<evidence type="ECO:0000256" key="33">
    <source>
        <dbReference type="RuleBase" id="RU363095"/>
    </source>
</evidence>
<dbReference type="GO" id="GO:0005198">
    <property type="term" value="F:structural molecule activity"/>
    <property type="evidence" value="ECO:0007669"/>
    <property type="project" value="UniProtKB-UniRule"/>
</dbReference>
<evidence type="ECO:0000256" key="5">
    <source>
        <dbReference type="ARBA" id="ARBA00004578"/>
    </source>
</evidence>
<evidence type="ECO:0000256" key="27">
    <source>
        <dbReference type="ARBA" id="ARBA00023157"/>
    </source>
</evidence>
<keyword evidence="22 32" id="KW-1133">Transmembrane helix</keyword>
<evidence type="ECO:0000256" key="19">
    <source>
        <dbReference type="ARBA" id="ARBA00022870"/>
    </source>
</evidence>
<keyword evidence="16 32" id="KW-0732">Signal</keyword>
<comment type="miscellaneous">
    <text evidence="32">Inhibitors targeting HIV-1 viral envelope proteins are used as antiretroviral drugs. Attachment of virions to the cell surface via non-specific interactions and CD4 binding can be blocked by inhibitors that include cyanovirin-N, cyclotriazadisulfonamide analogs, PRO 2000, TNX 355 and PRO 542. In addition, BMS 806 can block CD4-induced conformational changes. Env interactions with the coreceptor molecules can be targeted by CCR5 antagonists including SCH-D, maraviroc (UK 427857) and aplaviroc (GW 873140), and the CXCR4 antagonist AMD 070. Fusion of viral and cellular membranes can be inhibited by peptides such as enfuvirtide and tifuvirtide (T 1249). Resistance to inhibitors associated with mutations in Env are observed. Most of the time, single mutations confer only a modest reduction in drug susceptibility. Combination of several mutations is usually required to develop a high-level drug resistance.</text>
</comment>
<keyword evidence="13 32" id="KW-0165">Cleavage on pair of basic residues</keyword>
<name>A0A3Q8Q2E2_HV1</name>
<dbReference type="InterPro" id="IPR000777">
    <property type="entry name" value="HIV1_Gp120"/>
</dbReference>
<keyword evidence="27 32" id="KW-1015">Disulfide bond</keyword>
<feature type="domain" description="Human immunodeficiency virus 1 envelope glycoprotein Gp120" evidence="34">
    <location>
        <begin position="139"/>
        <end position="485"/>
    </location>
</feature>
<evidence type="ECO:0000256" key="14">
    <source>
        <dbReference type="ARBA" id="ARBA00022692"/>
    </source>
</evidence>
<keyword evidence="9 32" id="KW-1032">Host cell membrane</keyword>
<keyword evidence="20 32" id="KW-0261">Viral envelope protein</keyword>
<evidence type="ECO:0000256" key="18">
    <source>
        <dbReference type="ARBA" id="ARBA00022844"/>
    </source>
</evidence>
<evidence type="ECO:0000256" key="1">
    <source>
        <dbReference type="ARBA" id="ARBA00004402"/>
    </source>
</evidence>
<keyword evidence="12 32" id="KW-1162">Viral penetration into host cytoplasm</keyword>
<evidence type="ECO:0000256" key="2">
    <source>
        <dbReference type="ARBA" id="ARBA00004433"/>
    </source>
</evidence>
<keyword evidence="24 32" id="KW-0175">Coiled coil</keyword>
<evidence type="ECO:0000256" key="10">
    <source>
        <dbReference type="ARBA" id="ARBA00022570"/>
    </source>
</evidence>
<dbReference type="InterPro" id="IPR037527">
    <property type="entry name" value="Gp160"/>
</dbReference>
<comment type="subcellular location">
    <molecule>Surface protein gp120</molecule>
    <subcellularLocation>
        <location evidence="32">Virion membrane</location>
        <topology evidence="32">Peripheral membrane protein</topology>
    </subcellularLocation>
    <subcellularLocation>
        <location evidence="32">Host cell membrane</location>
        <topology evidence="32">Peripheral membrane protein</topology>
    </subcellularLocation>
    <subcellularLocation>
        <location evidence="32">Host endosome membrane</location>
        <topology evidence="32">Single-pass type I membrane protein</topology>
    </subcellularLocation>
    <text evidence="32">The surface protein is not anchored to the viral envelope, but associates with the extravirion surface through its binding to TM. It is probably concentrated at the site of budding and incorporated into the virions possibly by contacts between the cytoplasmic tail of Env and the N-terminus of Gag.</text>
</comment>
<evidence type="ECO:0000256" key="11">
    <source>
        <dbReference type="ARBA" id="ARBA00022581"/>
    </source>
</evidence>
<feature type="disulfide bond" evidence="32">
    <location>
        <begin position="215"/>
        <end position="226"/>
    </location>
</feature>
<keyword evidence="7 32" id="KW-1168">Fusion of virus membrane with host membrane</keyword>
<dbReference type="HAMAP" id="MF_04083">
    <property type="entry name" value="HIV_ENV"/>
    <property type="match status" value="1"/>
</dbReference>
<evidence type="ECO:0000256" key="30">
    <source>
        <dbReference type="ARBA" id="ARBA00023288"/>
    </source>
</evidence>
<feature type="chain" id="PRO_5023221511" description="Transmembrane protein gp41" evidence="32">
    <location>
        <begin position="486"/>
        <end position="837"/>
    </location>
</feature>
<comment type="function">
    <text evidence="32">Transmembrane protein gp41: Acts as a class I viral fusion protein. Under the current model, the protein has at least 3 conformational states: pre-fusion native state, pre-hairpin intermediate state, and post-fusion hairpin state. During fusion of viral and target intracellular membranes, the coiled coil regions (heptad repeats) assume a trimer-of-hairpins structure, positioning the fusion peptide in close proximity to the C-terminal region of the ectodomain. The formation of this structure appears to drive apposition and subsequent fusion of viral and target cell membranes. Complete fusion occurs in host cell endosomes and is dynamin-dependent, however some lipid transfer might occur at the plasma membrane. The virus undergoes clathrin-dependent internalization long before endosomal fusion, thus minimizing the surface exposure of conserved viral epitopes during fusion and reducing the efficacy of inhibitors targeting these epitopes. Membranes fusion leads to delivery of the nucleocapsid into the cytoplasm.</text>
</comment>
<keyword evidence="26 32" id="KW-0564">Palmitate</keyword>
<evidence type="ECO:0000256" key="6">
    <source>
        <dbReference type="ARBA" id="ARBA00004650"/>
    </source>
</evidence>
<evidence type="ECO:0000256" key="4">
    <source>
        <dbReference type="ARBA" id="ARBA00004563"/>
    </source>
</evidence>
<evidence type="ECO:0000256" key="15">
    <source>
        <dbReference type="ARBA" id="ARBA00022703"/>
    </source>
</evidence>
<comment type="domain">
    <text evidence="32">Some of the most genetically diverse regions of the viral genome are present in Env. They are called variable regions 1 through 5 (V1 through V5). Coreceptor usage of gp120 is determined mainly by the primary structure of the third variable region (V3) in the outer domain of gp120. The sequence of V3 determines which coreceptor, CCR5 and/or CXCR4 (corresponding to R5/macrophage, X4/T cell and R5X4/T cell and macrophage tropism), is used to trigger the fusion potential of the Env complex, and hence which cells the virus can infect. Binding to CCR5 involves a region adjacent in addition to V3.</text>
</comment>
<evidence type="ECO:0000256" key="32">
    <source>
        <dbReference type="HAMAP-Rule" id="MF_04083"/>
    </source>
</evidence>
<comment type="domain">
    <text evidence="32 33">The 17 amino acids long immunosuppressive region is present in many retroviral envelope proteins. Synthetic peptides derived from this relatively conserved sequence inhibit immune function in vitro and in vivo.</text>
</comment>
<feature type="region of interest" description="Fusion peptide" evidence="32">
    <location>
        <begin position="486"/>
        <end position="506"/>
    </location>
</feature>
<evidence type="ECO:0000256" key="28">
    <source>
        <dbReference type="ARBA" id="ARBA00023180"/>
    </source>
</evidence>
<comment type="domain">
    <text evidence="32">The membrane proximal external region (MPER) present in gp41 is a tryptophan-rich region recognized by the antibodies 2F5, Z13, and 4E10. MPER seems to play a role in fusion.</text>
</comment>
<keyword evidence="15 32" id="KW-0053">Apoptosis</keyword>
<reference evidence="36" key="1">
    <citation type="journal article" date="2019" name="J. Virol.">
        <title>Positive selection at key residues in the HIV envelope distinguishes broad and strain-specific plasma neutralizing antibodies.</title>
        <authorList>
            <person name="Mabvakure B.M."/>
            <person name="Scheepers C."/>
            <person name="Garrett N."/>
            <person name="Abdool Karim S."/>
            <person name="Williamson C."/>
            <person name="Morris L."/>
            <person name="Moore P.L."/>
        </authorList>
    </citation>
    <scope>NUCLEOTIDE SEQUENCE</scope>
    <source>
        <strain evidence="36">CAP228_4170_069wpi_A2</strain>
    </source>
</reference>
<feature type="disulfide bond" evidence="32">
    <location>
        <begin position="205"/>
        <end position="234"/>
    </location>
</feature>
<feature type="site" description="Cleavage; by host furin" evidence="32">
    <location>
        <begin position="485"/>
        <end position="486"/>
    </location>
</feature>
<keyword evidence="18 32" id="KW-0946">Virion</keyword>
<dbReference type="SUPFAM" id="SSF58069">
    <property type="entry name" value="Virus ectodomain"/>
    <property type="match status" value="1"/>
</dbReference>
<dbReference type="FunFam" id="2.170.40.20:FF:000003">
    <property type="entry name" value="Envelope glycoprotein gp160"/>
    <property type="match status" value="1"/>
</dbReference>
<evidence type="ECO:0000256" key="20">
    <source>
        <dbReference type="ARBA" id="ARBA00022879"/>
    </source>
</evidence>
<keyword evidence="23 32" id="KW-1039">Host endosome</keyword>
<dbReference type="SUPFAM" id="SSF56502">
    <property type="entry name" value="gp120 core"/>
    <property type="match status" value="2"/>
</dbReference>
<feature type="region of interest" description="MPER; binding to GalCer" evidence="32">
    <location>
        <begin position="636"/>
        <end position="657"/>
    </location>
</feature>
<dbReference type="GO" id="GO:0019062">
    <property type="term" value="P:virion attachment to host cell"/>
    <property type="evidence" value="ECO:0007669"/>
    <property type="project" value="UniProtKB-UniRule"/>
</dbReference>
<feature type="transmembrane region" description="Helical" evidence="33">
    <location>
        <begin position="652"/>
        <end position="679"/>
    </location>
</feature>
<keyword evidence="11 32" id="KW-0945">Host-virus interaction</keyword>
<comment type="PTM">
    <text evidence="32">Specific enzymatic cleavages in vivo yield mature proteins. Envelope glycoproteins are synthesized as a inactive precursor that is heavily N-glycosylated and processed likely by host cell furin in the Golgi to yield the mature SU and TM proteins. The cleavage site between SU and TM requires the minimal sequence [KR]-X-[KR]-R. About 2 of the 9 disulfide bonds of gp41 are reduced by P4HB/PDI, following binding to CD4 receptor.</text>
</comment>
<dbReference type="Pfam" id="PF00517">
    <property type="entry name" value="GP41"/>
    <property type="match status" value="1"/>
</dbReference>
<comment type="domain">
    <text evidence="32">The CD4-binding region is targeted by the antibody b12.</text>
</comment>
<dbReference type="GO" id="GO:0052031">
    <property type="term" value="P:symbiont-mediated perturbation of host defense response"/>
    <property type="evidence" value="ECO:0007669"/>
    <property type="project" value="UniProtKB-UniRule"/>
</dbReference>
<evidence type="ECO:0000256" key="22">
    <source>
        <dbReference type="ARBA" id="ARBA00022989"/>
    </source>
</evidence>
<evidence type="ECO:0000256" key="16">
    <source>
        <dbReference type="ARBA" id="ARBA00022729"/>
    </source>
</evidence>
<dbReference type="CDD" id="cd09909">
    <property type="entry name" value="HIV-1-like_HR1-HR2"/>
    <property type="match status" value="1"/>
</dbReference>
<keyword evidence="29 32" id="KW-0899">Viral immunoevasion</keyword>
<dbReference type="GO" id="GO:0020002">
    <property type="term" value="C:host cell plasma membrane"/>
    <property type="evidence" value="ECO:0007669"/>
    <property type="project" value="UniProtKB-SubCell"/>
</dbReference>
<evidence type="ECO:0000256" key="12">
    <source>
        <dbReference type="ARBA" id="ARBA00022595"/>
    </source>
</evidence>
<feature type="transmembrane region" description="Helical" evidence="33">
    <location>
        <begin position="13"/>
        <end position="41"/>
    </location>
</feature>
<keyword evidence="30 32" id="KW-0449">Lipoprotein</keyword>
<dbReference type="InterPro" id="IPR036377">
    <property type="entry name" value="Gp120_core_sf"/>
</dbReference>
<sequence>MRVRGIQRNWPQWWIWSILGFWIIMICRVMGNLWVTVYYGVPVWTDAKTTLFCASDAKAYEREVHNVWATHACVPTDPNPQEIVLGNVTENFNMWENDMVDQMHEDVKNLWDQSLKPCVKLTPLCVTLKCSTYNDSIEKEIQRCLFNTTTEIRDKKQKAYALFYKYDIVPLKGNNSEYILINCNTSTITQACPKVSFDPIPIHYCAPAGYAILKCNNKTFNGTGPCKNVSTVQCTHGIKPVVSTQLLLNGSLAEGEIIIRSENLEENTKTIIVHLNESVDIECIRPNNNTRKSIRIGPGQAFYATDSIVGNIRQAYCNINKERWKETIKWVRNKLKEHFPNTTTIKFEPSSGGDLEVTTHSFNCRGEFFYCETAQLFNESVINGSANISIPCKIKQIINMWQGVGRAMYAPPIAGNITCKSNITGILLLRDGGNNNNTNETFRPGGENMKDNWRSELYRYKVIELKPLGIAPTEARRRVVEREKRAVGLGAALIGFLGAAGSTMGAASITLTVQARQLLSGIVQQQSNLLRAIEAQQHMLQLTVWGIKQLQARVLAIERYLKDQQLLGLWGCSGKLICTTNVPWNSSWSNKSKTDIWDNMTWMQWDREINNYTNTIYRLLEESQSQQEKNEKDLLALDSWNNLWTWFNISNWLWYIKIFIMIVGGLIGLRIIFAVLSIVKRVRQGYSPLSLQTLIPNPRGLDRPGGIEEEGGEQGKTRSIRLANGFLALFWEDLRSLCLFSYHQLRNFILVTARAVELLGRSSLRGLQRGWEALKYLGNLGQYWGLELKKSAISLLDTIAIAVAEGTDRIIEVLQRIWRAICNIPRRIRQGLEASLL</sequence>
<comment type="subunit">
    <text evidence="32">The mature envelope protein (Env) consists of a homotrimer of non-covalently associated gp120-gp41 heterodimers. The resulting complex protrudes from the virus surface as a spike. There seems to be as few as 10 spikes on the average virion. Surface protein gp120 interacts with host CD4, CCR5 and CXCR4. Gp120 also interacts with the C-type lectins CD209/DC-SIGN and CLEC4M/DC-SIGNR (collectively referred to as DC-SIGN(R)). Gp120 and gp41 interact with GalCer. Gp120 interacts with host ITGA4/ITGB7 complex; on CD4+ T-cells, this interaction results in rapid activation of integrin ITGAL/LFA-1, which facilitates efficient cell-to-cell spreading of HIV-1. Gp120 interacts with cell-associated heparan sulfate; this interaction increases virus infectivity on permissive cells and may be involved in infection of CD4- cells.</text>
</comment>
<dbReference type="Pfam" id="PF00516">
    <property type="entry name" value="GP120"/>
    <property type="match status" value="2"/>
</dbReference>
<dbReference type="GO" id="GO:0055036">
    <property type="term" value="C:virion membrane"/>
    <property type="evidence" value="ECO:0007669"/>
    <property type="project" value="UniProtKB-SubCell"/>
</dbReference>
<proteinExistence type="inferred from homology"/>
<evidence type="ECO:0000259" key="34">
    <source>
        <dbReference type="Pfam" id="PF00516"/>
    </source>
</evidence>
<organismHost>
    <name type="scientific">Homo sapiens</name>
    <name type="common">Human</name>
    <dbReference type="NCBI Taxonomy" id="9606"/>
</organismHost>
<keyword evidence="17 32" id="KW-1161">Viral attachment to host cell</keyword>
<dbReference type="GO" id="GO:1903911">
    <property type="term" value="P:positive regulation of receptor clustering"/>
    <property type="evidence" value="ECO:0007669"/>
    <property type="project" value="UniProtKB-UniRule"/>
</dbReference>
<keyword evidence="21 32" id="KW-1164">Virus endocytosis by host</keyword>
<feature type="topological domain" description="Cytoplasmic" evidence="32">
    <location>
        <begin position="680"/>
        <end position="837"/>
    </location>
</feature>
<evidence type="ECO:0000256" key="8">
    <source>
        <dbReference type="ARBA" id="ARBA00022510"/>
    </source>
</evidence>
<dbReference type="InterPro" id="IPR000328">
    <property type="entry name" value="GP41-like"/>
</dbReference>
<evidence type="ECO:0000256" key="3">
    <source>
        <dbReference type="ARBA" id="ARBA00004505"/>
    </source>
</evidence>
<comment type="caution">
    <text evidence="32 33">Lacks conserved residue(s) required for the propagation of feature annotation.</text>
</comment>
<evidence type="ECO:0000313" key="36">
    <source>
        <dbReference type="EMBL" id="AZI72279.1"/>
    </source>
</evidence>
<accession>A0A3Q8Q2E2</accession>
<dbReference type="Gene3D" id="2.170.40.20">
    <property type="entry name" value="Human immunodeficiency virus 1, Gp160, envelope glycoprotein"/>
    <property type="match status" value="2"/>
</dbReference>
<keyword evidence="28 32" id="KW-0325">Glycoprotein</keyword>
<feature type="region of interest" description="V2" evidence="32">
    <location>
        <begin position="144"/>
        <end position="183"/>
    </location>
</feature>
<comment type="subcellular location">
    <subcellularLocation>
        <location evidence="3">Host cell membrane</location>
        <topology evidence="3">Peripheral membrane protein</topology>
    </subcellularLocation>
    <subcellularLocation>
        <location evidence="1">Host cell membrane</location>
        <topology evidence="1">Single-pass type I membrane protein</topology>
    </subcellularLocation>
    <subcellularLocation>
        <location evidence="2">Host endosome membrane</location>
        <topology evidence="2">Peripheral membrane protein</topology>
    </subcellularLocation>
    <subcellularLocation>
        <location evidence="5">Host endosome membrane</location>
        <topology evidence="5">Single-pass type I membrane protein</topology>
    </subcellularLocation>
    <subcellularLocation>
        <location evidence="6">Virion membrane</location>
        <topology evidence="6">Peripheral membrane protein</topology>
    </subcellularLocation>
    <subcellularLocation>
        <location evidence="4">Virion membrane</location>
        <topology evidence="4">Single-pass type I membrane protein</topology>
    </subcellularLocation>
</comment>
<feature type="coiled-coil region" evidence="32">
    <location>
        <begin position="607"/>
        <end position="641"/>
    </location>
</feature>
<dbReference type="GO" id="GO:0019031">
    <property type="term" value="C:viral envelope"/>
    <property type="evidence" value="ECO:0007669"/>
    <property type="project" value="UniProtKB-KW"/>
</dbReference>
<comment type="function">
    <text evidence="32">Surface protein gp120: Attaches the virus to the host lymphoid cell by binding to the primary receptor CD4. This interaction induces a structural rearrangement creating a high affinity binding site for a chemokine coreceptor like CXCR4 and/or CCR5. Acts as a ligand for CD209/DC-SIGN and CLEC4M/DC-SIGNR, which are respectively found on dendritic cells (DCs), and on endothelial cells of liver sinusoids and lymph node sinuses. These interactions allow capture of viral particles at mucosal surfaces by these cells and subsequent transmission to permissive cells. HIV subverts the migration properties of dendritic cells to gain access to CD4+ T-cells in lymph nodes. Virus transmission to permissive T-cells occurs either in trans (without DCs infection, through viral capture and transmission), or in cis (following DCs productive infection, through the usual CD4-gp120 interaction), thereby inducing a robust infection. In trans infection, bound virions remain infectious over days and it is proposed that they are not degraded, but protected in non-lysosomal acidic organelles within the DCs close to the cell membrane thus contributing to the viral infectious potential during DCs' migration from the periphery to the lymphoid tissues. On arrival at lymphoid tissues, intact virions recycle back to DCs' cell surface allowing virus transmission to CD4+ T-cells.</text>
</comment>
<keyword evidence="10 32" id="KW-1165">Clathrin-mediated endocytosis of virus by host</keyword>
<comment type="domain">
    <text evidence="32">The YXXL motif is involved in determining the exact site of viral release at the surface of infected mononuclear cells and promotes endocytosis. YXXL and di-leucine endocytosis motifs interact directly or indirectly with the clathrin adapter complexes, opperate independently, and their activities are not additive.</text>
</comment>
<feature type="lipid moiety-binding region" description="S-palmitoyl cysteine; by host" evidence="32">
    <location>
        <position position="738"/>
    </location>
</feature>
<protein>
    <recommendedName>
        <fullName evidence="32">Envelope glycoprotein gp160</fullName>
    </recommendedName>
    <alternativeName>
        <fullName evidence="32">Env polyprotein</fullName>
    </alternativeName>
    <component>
        <recommendedName>
            <fullName evidence="32">Surface protein gp120</fullName>
            <shortName evidence="32">SU</shortName>
        </recommendedName>
        <alternativeName>
            <fullName evidence="32">Glycoprotein 120</fullName>
            <shortName evidence="32">gp120</shortName>
        </alternativeName>
    </component>
    <component>
        <recommendedName>
            <fullName evidence="32">Transmembrane protein gp41</fullName>
            <shortName evidence="32">TM</shortName>
        </recommendedName>
        <alternativeName>
            <fullName evidence="32">Glycoprotein 41</fullName>
            <shortName evidence="32">gp41</shortName>
        </alternativeName>
    </component>
</protein>
<feature type="region of interest" description="V5" evidence="32">
    <location>
        <begin position="435"/>
        <end position="445"/>
    </location>
</feature>
<keyword evidence="19 32" id="KW-1043">Host membrane</keyword>
<comment type="PTM">
    <text evidence="32">Palmitoylation of the transmembrane protein and of Env polyprotein (prior to its proteolytic cleavage) is essential for their association with host cell membrane lipid rafts. Palmitoylation is therefore required for envelope trafficking to classical lipid rafts, but not for viral replication.</text>
</comment>
<keyword evidence="31 32" id="KW-1160">Virus entry into host cell</keyword>
<dbReference type="GO" id="GO:1903908">
    <property type="term" value="P:positive regulation of plasma membrane raft polarization"/>
    <property type="evidence" value="ECO:0007669"/>
    <property type="project" value="UniProtKB-UniRule"/>
</dbReference>
<feature type="region of interest" description="CD4-binding loop" evidence="32">
    <location>
        <begin position="350"/>
        <end position="360"/>
    </location>
</feature>
<comment type="PTM">
    <text evidence="32">Highly glycosylated by host. The high number of glycan on the protein is reffered to as 'glycan shield' because it contributes to hide protein sequence from adaptive immune system.</text>
</comment>
<evidence type="ECO:0000256" key="24">
    <source>
        <dbReference type="ARBA" id="ARBA00023054"/>
    </source>
</evidence>
<dbReference type="Gene3D" id="1.20.5.490">
    <property type="entry name" value="Single helix bin"/>
    <property type="match status" value="1"/>
</dbReference>
<feature type="chain" id="PRO_5023221512" description="Envelope glycoprotein gp160" evidence="32">
    <location>
        <begin position="32"/>
        <end position="837"/>
    </location>
</feature>
<dbReference type="GO" id="GO:0019064">
    <property type="term" value="P:fusion of virus membrane with host plasma membrane"/>
    <property type="evidence" value="ECO:0007669"/>
    <property type="project" value="UniProtKB-UniRule"/>
</dbReference>
<dbReference type="GO" id="GO:0019082">
    <property type="term" value="P:viral protein processing"/>
    <property type="evidence" value="ECO:0007669"/>
    <property type="project" value="UniProtKB-UniRule"/>
</dbReference>
<evidence type="ECO:0000256" key="23">
    <source>
        <dbReference type="ARBA" id="ARBA00023046"/>
    </source>
</evidence>
<keyword evidence="14 32" id="KW-0812">Transmembrane</keyword>
<evidence type="ECO:0000256" key="13">
    <source>
        <dbReference type="ARBA" id="ARBA00022685"/>
    </source>
</evidence>
<dbReference type="Gene3D" id="1.10.287.210">
    <property type="match status" value="1"/>
</dbReference>
<evidence type="ECO:0000256" key="21">
    <source>
        <dbReference type="ARBA" id="ARBA00022890"/>
    </source>
</evidence>
<feature type="short sequence motif" description="YXXL motif; contains endocytosis signal" evidence="32">
    <location>
        <begin position="686"/>
        <end position="689"/>
    </location>
</feature>
<keyword evidence="8 32" id="KW-1170">Fusion of virus membrane with host endosomal membrane</keyword>
<dbReference type="EMBL" id="MK206197">
    <property type="protein sequence ID" value="AZI72279.1"/>
    <property type="molecule type" value="Genomic_RNA"/>
</dbReference>
<feature type="domain" description="Retroviral envelope protein GP41-like" evidence="35">
    <location>
        <begin position="504"/>
        <end position="694"/>
    </location>
</feature>
<feature type="disulfide bond" evidence="32">
    <location>
        <begin position="572"/>
        <end position="578"/>
    </location>
</feature>
<evidence type="ECO:0000256" key="29">
    <source>
        <dbReference type="ARBA" id="ARBA00023280"/>
    </source>
</evidence>